<reference evidence="2" key="1">
    <citation type="submission" date="2023-10" db="EMBL/GenBank/DDBJ databases">
        <title>Genome assemblies of two species of porcelain crab, Petrolisthes cinctipes and Petrolisthes manimaculis (Anomura: Porcellanidae).</title>
        <authorList>
            <person name="Angst P."/>
        </authorList>
    </citation>
    <scope>NUCLEOTIDE SEQUENCE</scope>
    <source>
        <strain evidence="2">PB745_01</strain>
        <tissue evidence="2">Gill</tissue>
    </source>
</reference>
<gene>
    <name evidence="2" type="ORF">Pcinc_009957</name>
</gene>
<dbReference type="EMBL" id="JAWQEG010000760">
    <property type="protein sequence ID" value="KAK3885858.1"/>
    <property type="molecule type" value="Genomic_DNA"/>
</dbReference>
<evidence type="ECO:0000256" key="1">
    <source>
        <dbReference type="SAM" id="MobiDB-lite"/>
    </source>
</evidence>
<accession>A0AAE1GA02</accession>
<keyword evidence="3" id="KW-1185">Reference proteome</keyword>
<feature type="region of interest" description="Disordered" evidence="1">
    <location>
        <begin position="61"/>
        <end position="135"/>
    </location>
</feature>
<evidence type="ECO:0000313" key="2">
    <source>
        <dbReference type="EMBL" id="KAK3885858.1"/>
    </source>
</evidence>
<dbReference type="AlphaFoldDB" id="A0AAE1GA02"/>
<dbReference type="Proteomes" id="UP001286313">
    <property type="component" value="Unassembled WGS sequence"/>
</dbReference>
<feature type="compositionally biased region" description="Polar residues" evidence="1">
    <location>
        <begin position="91"/>
        <end position="103"/>
    </location>
</feature>
<protein>
    <submittedName>
        <fullName evidence="2">Uncharacterized protein</fullName>
    </submittedName>
</protein>
<name>A0AAE1GA02_PETCI</name>
<feature type="region of interest" description="Disordered" evidence="1">
    <location>
        <begin position="175"/>
        <end position="215"/>
    </location>
</feature>
<feature type="compositionally biased region" description="Low complexity" evidence="1">
    <location>
        <begin position="176"/>
        <end position="215"/>
    </location>
</feature>
<sequence length="215" mass="23896">MGRGSEKVEKGRDNDNVGQCVSDLLQIDSRSSLSLFSTPPPSPLTWPTSSRLASLLITRLTTPPHTDHSPHHASTHRSLTSPRLHTHLNTHPHSPQHASTLTSPRLHTHTTHFTTPPHHPLHHASTPPTSPRLHTTHFTTPPHHPLHHASTPPTSPRLHTTHFNTTRFIRTHTHTHFTTPPHTHTTHLNTPPRQSPWSTLSPFPLSSSPPTSSII</sequence>
<organism evidence="2 3">
    <name type="scientific">Petrolisthes cinctipes</name>
    <name type="common">Flat porcelain crab</name>
    <dbReference type="NCBI Taxonomy" id="88211"/>
    <lineage>
        <taxon>Eukaryota</taxon>
        <taxon>Metazoa</taxon>
        <taxon>Ecdysozoa</taxon>
        <taxon>Arthropoda</taxon>
        <taxon>Crustacea</taxon>
        <taxon>Multicrustacea</taxon>
        <taxon>Malacostraca</taxon>
        <taxon>Eumalacostraca</taxon>
        <taxon>Eucarida</taxon>
        <taxon>Decapoda</taxon>
        <taxon>Pleocyemata</taxon>
        <taxon>Anomura</taxon>
        <taxon>Galatheoidea</taxon>
        <taxon>Porcellanidae</taxon>
        <taxon>Petrolisthes</taxon>
    </lineage>
</organism>
<proteinExistence type="predicted"/>
<comment type="caution">
    <text evidence="2">The sequence shown here is derived from an EMBL/GenBank/DDBJ whole genome shotgun (WGS) entry which is preliminary data.</text>
</comment>
<evidence type="ECO:0000313" key="3">
    <source>
        <dbReference type="Proteomes" id="UP001286313"/>
    </source>
</evidence>
<feature type="compositionally biased region" description="Low complexity" evidence="1">
    <location>
        <begin position="123"/>
        <end position="135"/>
    </location>
</feature>